<dbReference type="InterPro" id="IPR019734">
    <property type="entry name" value="TPR_rpt"/>
</dbReference>
<organism evidence="3 4">
    <name type="scientific">Teichococcus coralli</name>
    <dbReference type="NCBI Taxonomy" id="2545983"/>
    <lineage>
        <taxon>Bacteria</taxon>
        <taxon>Pseudomonadati</taxon>
        <taxon>Pseudomonadota</taxon>
        <taxon>Alphaproteobacteria</taxon>
        <taxon>Acetobacterales</taxon>
        <taxon>Roseomonadaceae</taxon>
        <taxon>Roseomonas</taxon>
    </lineage>
</organism>
<dbReference type="RefSeq" id="WP_160936421.1">
    <property type="nucleotide sequence ID" value="NZ_SNVJ01000005.1"/>
</dbReference>
<keyword evidence="2" id="KW-0732">Signal</keyword>
<feature type="repeat" description="TPR" evidence="1">
    <location>
        <begin position="108"/>
        <end position="141"/>
    </location>
</feature>
<dbReference type="Pfam" id="PF13432">
    <property type="entry name" value="TPR_16"/>
    <property type="match status" value="1"/>
</dbReference>
<evidence type="ECO:0000313" key="3">
    <source>
        <dbReference type="EMBL" id="MXP63306.1"/>
    </source>
</evidence>
<dbReference type="AlphaFoldDB" id="A0A845BB19"/>
<dbReference type="SUPFAM" id="SSF48452">
    <property type="entry name" value="TPR-like"/>
    <property type="match status" value="1"/>
</dbReference>
<proteinExistence type="predicted"/>
<dbReference type="SMART" id="SM00028">
    <property type="entry name" value="TPR"/>
    <property type="match status" value="3"/>
</dbReference>
<comment type="caution">
    <text evidence="3">The sequence shown here is derived from an EMBL/GenBank/DDBJ whole genome shotgun (WGS) entry which is preliminary data.</text>
</comment>
<keyword evidence="1" id="KW-0802">TPR repeat</keyword>
<feature type="signal peptide" evidence="2">
    <location>
        <begin position="1"/>
        <end position="23"/>
    </location>
</feature>
<evidence type="ECO:0000313" key="4">
    <source>
        <dbReference type="Proteomes" id="UP000460715"/>
    </source>
</evidence>
<dbReference type="OrthoDB" id="9815010at2"/>
<dbReference type="Proteomes" id="UP000460715">
    <property type="component" value="Unassembled WGS sequence"/>
</dbReference>
<feature type="chain" id="PRO_5032616349" evidence="2">
    <location>
        <begin position="24"/>
        <end position="194"/>
    </location>
</feature>
<protein>
    <submittedName>
        <fullName evidence="3">Tetratricopeptide repeat protein</fullName>
    </submittedName>
</protein>
<keyword evidence="4" id="KW-1185">Reference proteome</keyword>
<reference evidence="3 4" key="1">
    <citation type="submission" date="2019-03" db="EMBL/GenBank/DDBJ databases">
        <title>Roseomonas sp. a novel Roseomonas species isolated from Sea whip Gorgonian.</title>
        <authorList>
            <person name="Li F."/>
            <person name="Pan X."/>
            <person name="Huang S."/>
            <person name="Li Z."/>
            <person name="Meng B."/>
        </authorList>
    </citation>
    <scope>NUCLEOTIDE SEQUENCE [LARGE SCALE GENOMIC DNA]</scope>
    <source>
        <strain evidence="3 4">M0104</strain>
    </source>
</reference>
<accession>A0A845BB19</accession>
<dbReference type="Gene3D" id="1.25.40.10">
    <property type="entry name" value="Tetratricopeptide repeat domain"/>
    <property type="match status" value="1"/>
</dbReference>
<evidence type="ECO:0000256" key="1">
    <source>
        <dbReference type="PROSITE-ProRule" id="PRU00339"/>
    </source>
</evidence>
<dbReference type="EMBL" id="SNVJ01000005">
    <property type="protein sequence ID" value="MXP63306.1"/>
    <property type="molecule type" value="Genomic_DNA"/>
</dbReference>
<evidence type="ECO:0000256" key="2">
    <source>
        <dbReference type="SAM" id="SignalP"/>
    </source>
</evidence>
<name>A0A845BB19_9PROT</name>
<dbReference type="InterPro" id="IPR011990">
    <property type="entry name" value="TPR-like_helical_dom_sf"/>
</dbReference>
<sequence length="194" mass="20686">MRAAPFLLASALAVTLAPHDAGAQPAAGPAAPEARRAQLDRLLDALPNAPDEDIAAAVAAQIRNLWAQAASPAVTLLLERGRRNLRSEAAADAVEDFDAALVLQPDCVQAWLLRAQALAETGDFAAAMRDLRQVLTLEPRHFTALAVLSGLQEQLGDTEDALRSMQEAVAIYPRMPGAEERLRKLYQAAHGQGI</sequence>
<dbReference type="PROSITE" id="PS50005">
    <property type="entry name" value="TPR"/>
    <property type="match status" value="1"/>
</dbReference>
<gene>
    <name evidence="3" type="ORF">E0493_08070</name>
</gene>